<protein>
    <submittedName>
        <fullName evidence="1">Uncharacterized protein</fullName>
    </submittedName>
</protein>
<dbReference type="Pfam" id="PF22759">
    <property type="entry name" value="E217_GP41"/>
    <property type="match status" value="1"/>
</dbReference>
<dbReference type="Proteomes" id="UP001320715">
    <property type="component" value="Unassembled WGS sequence"/>
</dbReference>
<sequence length="295" mass="31717">MATQYLRKVRATFSGGLTINPGAVQPHEIKIEFSISKSVSSSANTAEIKLYNLAEGTRNGMGKEFDAVTLEAGYMPPGEGGNVGIIFKGAVRDVEHKRDGPNIITTITCGDGDKALRRATISKSYPAGTKVTDVIEDISAELEGKGITRGEFKYPDELKSKTFKRPYVVCGSCAREMDTIGRGNNFYWSSQNETIEIIPGDGFVGSVTLITPETGMIGTPAITDNGVKVAAMLNPEIRPNRRVQVKSQTLEMNAADGMYRVSDVTYSGDNMTGEFKVDITGEAVKGGKVDEGVKP</sequence>
<dbReference type="EMBL" id="JAAAML010000001">
    <property type="protein sequence ID" value="MCO6407369.1"/>
    <property type="molecule type" value="Genomic_DNA"/>
</dbReference>
<name>A0ABT1CMG2_9HYPH</name>
<gene>
    <name evidence="1" type="ORF">GTW23_04210</name>
</gene>
<accession>A0ABT1CMG2</accession>
<evidence type="ECO:0000313" key="2">
    <source>
        <dbReference type="Proteomes" id="UP001320715"/>
    </source>
</evidence>
<keyword evidence="2" id="KW-1185">Reference proteome</keyword>
<reference evidence="1 2" key="1">
    <citation type="submission" date="2020-01" db="EMBL/GenBank/DDBJ databases">
        <title>Genomes of bacteria type strains.</title>
        <authorList>
            <person name="Chen J."/>
            <person name="Zhu S."/>
            <person name="Yang J."/>
        </authorList>
    </citation>
    <scope>NUCLEOTIDE SEQUENCE [LARGE SCALE GENOMIC DNA]</scope>
    <source>
        <strain evidence="1 2">DSM 16655</strain>
    </source>
</reference>
<dbReference type="InterPro" id="IPR054496">
    <property type="entry name" value="E217_GP41"/>
</dbReference>
<dbReference type="RefSeq" id="WP_252914753.1">
    <property type="nucleotide sequence ID" value="NZ_JAAAML010000001.1"/>
</dbReference>
<comment type="caution">
    <text evidence="1">The sequence shown here is derived from an EMBL/GenBank/DDBJ whole genome shotgun (WGS) entry which is preliminary data.</text>
</comment>
<proteinExistence type="predicted"/>
<dbReference type="NCBIfam" id="NF047561">
    <property type="entry name" value="orf58_phage_fam"/>
    <property type="match status" value="1"/>
</dbReference>
<organism evidence="1 2">
    <name type="scientific">Hoeflea alexandrii</name>
    <dbReference type="NCBI Taxonomy" id="288436"/>
    <lineage>
        <taxon>Bacteria</taxon>
        <taxon>Pseudomonadati</taxon>
        <taxon>Pseudomonadota</taxon>
        <taxon>Alphaproteobacteria</taxon>
        <taxon>Hyphomicrobiales</taxon>
        <taxon>Rhizobiaceae</taxon>
        <taxon>Hoeflea</taxon>
    </lineage>
</organism>
<evidence type="ECO:0000313" key="1">
    <source>
        <dbReference type="EMBL" id="MCO6407369.1"/>
    </source>
</evidence>